<evidence type="ECO:0000313" key="3">
    <source>
        <dbReference type="EMBL" id="EFJ38336.1"/>
    </source>
</evidence>
<name>D8QPS7_SELML</name>
<evidence type="ECO:0000256" key="1">
    <source>
        <dbReference type="SAM" id="Coils"/>
    </source>
</evidence>
<protein>
    <submittedName>
        <fullName evidence="3">Uncharacterized protein</fullName>
    </submittedName>
</protein>
<dbReference type="InParanoid" id="D8QPS7"/>
<keyword evidence="1" id="KW-0175">Coiled coil</keyword>
<feature type="coiled-coil region" evidence="1">
    <location>
        <begin position="211"/>
        <end position="238"/>
    </location>
</feature>
<dbReference type="HOGENOM" id="CLU_925578_0_0_1"/>
<sequence>MVAKAAEWLNELVTFTSESFETTLTAMRVYRLVLVLPQALHPGCRRTLPLQPACLQTGASAASSETLVMVKIEYIEATFTIGVNCYQEEDLMSSLLPAAKFALAHGKKILSVEMKAVLCGLLVKENGVPYTLAEWADQFFVGLLVKDKDTSLLAELNRERKFKEELLQKGIIELTGHEKSGKEGSGTKQPNASHENPRTMTELLNVMRGEMDVVKTRLAETEAKLSTQEAEIQVLRSVMTPIEGIYVRKLLEQFRRKVAALVSDQLPVRFQEVGGLAAHEITEGKEFYAAIICAYKKGRVF</sequence>
<dbReference type="Proteomes" id="UP000001514">
    <property type="component" value="Unassembled WGS sequence"/>
</dbReference>
<organism evidence="4">
    <name type="scientific">Selaginella moellendorffii</name>
    <name type="common">Spikemoss</name>
    <dbReference type="NCBI Taxonomy" id="88036"/>
    <lineage>
        <taxon>Eukaryota</taxon>
        <taxon>Viridiplantae</taxon>
        <taxon>Streptophyta</taxon>
        <taxon>Embryophyta</taxon>
        <taxon>Tracheophyta</taxon>
        <taxon>Lycopodiopsida</taxon>
        <taxon>Selaginellales</taxon>
        <taxon>Selaginellaceae</taxon>
        <taxon>Selaginella</taxon>
    </lineage>
</organism>
<accession>D8QPS7</accession>
<evidence type="ECO:0000256" key="2">
    <source>
        <dbReference type="SAM" id="MobiDB-lite"/>
    </source>
</evidence>
<reference evidence="3 4" key="1">
    <citation type="journal article" date="2011" name="Science">
        <title>The Selaginella genome identifies genetic changes associated with the evolution of vascular plants.</title>
        <authorList>
            <person name="Banks J.A."/>
            <person name="Nishiyama T."/>
            <person name="Hasebe M."/>
            <person name="Bowman J.L."/>
            <person name="Gribskov M."/>
            <person name="dePamphilis C."/>
            <person name="Albert V.A."/>
            <person name="Aono N."/>
            <person name="Aoyama T."/>
            <person name="Ambrose B.A."/>
            <person name="Ashton N.W."/>
            <person name="Axtell M.J."/>
            <person name="Barker E."/>
            <person name="Barker M.S."/>
            <person name="Bennetzen J.L."/>
            <person name="Bonawitz N.D."/>
            <person name="Chapple C."/>
            <person name="Cheng C."/>
            <person name="Correa L.G."/>
            <person name="Dacre M."/>
            <person name="DeBarry J."/>
            <person name="Dreyer I."/>
            <person name="Elias M."/>
            <person name="Engstrom E.M."/>
            <person name="Estelle M."/>
            <person name="Feng L."/>
            <person name="Finet C."/>
            <person name="Floyd S.K."/>
            <person name="Frommer W.B."/>
            <person name="Fujita T."/>
            <person name="Gramzow L."/>
            <person name="Gutensohn M."/>
            <person name="Harholt J."/>
            <person name="Hattori M."/>
            <person name="Heyl A."/>
            <person name="Hirai T."/>
            <person name="Hiwatashi Y."/>
            <person name="Ishikawa M."/>
            <person name="Iwata M."/>
            <person name="Karol K.G."/>
            <person name="Koehler B."/>
            <person name="Kolukisaoglu U."/>
            <person name="Kubo M."/>
            <person name="Kurata T."/>
            <person name="Lalonde S."/>
            <person name="Li K."/>
            <person name="Li Y."/>
            <person name="Litt A."/>
            <person name="Lyons E."/>
            <person name="Manning G."/>
            <person name="Maruyama T."/>
            <person name="Michael T.P."/>
            <person name="Mikami K."/>
            <person name="Miyazaki S."/>
            <person name="Morinaga S."/>
            <person name="Murata T."/>
            <person name="Mueller-Roeber B."/>
            <person name="Nelson D.R."/>
            <person name="Obara M."/>
            <person name="Oguri Y."/>
            <person name="Olmstead R.G."/>
            <person name="Onodera N."/>
            <person name="Petersen B.L."/>
            <person name="Pils B."/>
            <person name="Prigge M."/>
            <person name="Rensing S.A."/>
            <person name="Riano-Pachon D.M."/>
            <person name="Roberts A.W."/>
            <person name="Sato Y."/>
            <person name="Scheller H.V."/>
            <person name="Schulz B."/>
            <person name="Schulz C."/>
            <person name="Shakirov E.V."/>
            <person name="Shibagaki N."/>
            <person name="Shinohara N."/>
            <person name="Shippen D.E."/>
            <person name="Soerensen I."/>
            <person name="Sotooka R."/>
            <person name="Sugimoto N."/>
            <person name="Sugita M."/>
            <person name="Sumikawa N."/>
            <person name="Tanurdzic M."/>
            <person name="Theissen G."/>
            <person name="Ulvskov P."/>
            <person name="Wakazuki S."/>
            <person name="Weng J.K."/>
            <person name="Willats W.W."/>
            <person name="Wipf D."/>
            <person name="Wolf P.G."/>
            <person name="Yang L."/>
            <person name="Zimmer A.D."/>
            <person name="Zhu Q."/>
            <person name="Mitros T."/>
            <person name="Hellsten U."/>
            <person name="Loque D."/>
            <person name="Otillar R."/>
            <person name="Salamov A."/>
            <person name="Schmutz J."/>
            <person name="Shapiro H."/>
            <person name="Lindquist E."/>
            <person name="Lucas S."/>
            <person name="Rokhsar D."/>
            <person name="Grigoriev I.V."/>
        </authorList>
    </citation>
    <scope>NUCLEOTIDE SEQUENCE [LARGE SCALE GENOMIC DNA]</scope>
</reference>
<evidence type="ECO:0000313" key="4">
    <source>
        <dbReference type="Proteomes" id="UP000001514"/>
    </source>
</evidence>
<dbReference type="EMBL" id="GL377565">
    <property type="protein sequence ID" value="EFJ38336.1"/>
    <property type="molecule type" value="Genomic_DNA"/>
</dbReference>
<proteinExistence type="predicted"/>
<feature type="region of interest" description="Disordered" evidence="2">
    <location>
        <begin position="177"/>
        <end position="198"/>
    </location>
</feature>
<dbReference type="AlphaFoldDB" id="D8QPS7"/>
<dbReference type="KEGG" id="smo:SELMODRAFT_402158"/>
<dbReference type="Gramene" id="EFJ38336">
    <property type="protein sequence ID" value="EFJ38336"/>
    <property type="gene ID" value="SELMODRAFT_402158"/>
</dbReference>
<gene>
    <name evidence="3" type="ORF">SELMODRAFT_402158</name>
</gene>
<keyword evidence="4" id="KW-1185">Reference proteome</keyword>